<dbReference type="InterPro" id="IPR036223">
    <property type="entry name" value="CAP_C_sf"/>
</dbReference>
<keyword evidence="9" id="KW-1185">Reference proteome</keyword>
<dbReference type="SUPFAM" id="SSF69340">
    <property type="entry name" value="C-terminal domain of adenylylcyclase associated protein"/>
    <property type="match status" value="1"/>
</dbReference>
<evidence type="ECO:0000256" key="6">
    <source>
        <dbReference type="ARBA" id="ARBA00023212"/>
    </source>
</evidence>
<feature type="domain" description="C-CAP/cofactor C-like" evidence="7">
    <location>
        <begin position="14"/>
        <end position="147"/>
    </location>
</feature>
<evidence type="ECO:0000256" key="5">
    <source>
        <dbReference type="ARBA" id="ARBA00022490"/>
    </source>
</evidence>
<dbReference type="PANTHER" id="PTHR16052">
    <property type="entry name" value="TBCC DOMAIN-CONTAINING PROTEIN 1"/>
    <property type="match status" value="1"/>
</dbReference>
<dbReference type="InterPro" id="IPR017901">
    <property type="entry name" value="C-CAP_CF_C-like"/>
</dbReference>
<dbReference type="Pfam" id="PF07986">
    <property type="entry name" value="TBCC"/>
    <property type="match status" value="1"/>
</dbReference>
<organism evidence="8 9">
    <name type="scientific">Halteria grandinella</name>
    <dbReference type="NCBI Taxonomy" id="5974"/>
    <lineage>
        <taxon>Eukaryota</taxon>
        <taxon>Sar</taxon>
        <taxon>Alveolata</taxon>
        <taxon>Ciliophora</taxon>
        <taxon>Intramacronucleata</taxon>
        <taxon>Spirotrichea</taxon>
        <taxon>Stichotrichia</taxon>
        <taxon>Sporadotrichida</taxon>
        <taxon>Halteriidae</taxon>
        <taxon>Halteria</taxon>
    </lineage>
</organism>
<evidence type="ECO:0000256" key="4">
    <source>
        <dbReference type="ARBA" id="ARBA00017559"/>
    </source>
</evidence>
<name>A0A8J8NA31_HALGN</name>
<comment type="similarity">
    <text evidence="3">Belongs to the TBCC family.</text>
</comment>
<dbReference type="SMART" id="SM00673">
    <property type="entry name" value="CARP"/>
    <property type="match status" value="2"/>
</dbReference>
<dbReference type="InterPro" id="IPR039589">
    <property type="entry name" value="TBCC1"/>
</dbReference>
<accession>A0A8J8NA31</accession>
<comment type="subcellular location">
    <subcellularLocation>
        <location evidence="1">Cytoplasm</location>
        <location evidence="1">Cytoskeleton</location>
        <location evidence="1">Microtubule organizing center</location>
        <location evidence="1">Centrosome</location>
    </subcellularLocation>
    <subcellularLocation>
        <location evidence="2">Cytoplasm</location>
        <location evidence="2">Cytoskeleton</location>
        <location evidence="2">Spindle pole</location>
    </subcellularLocation>
</comment>
<dbReference type="Gene3D" id="2.160.20.70">
    <property type="match status" value="1"/>
</dbReference>
<evidence type="ECO:0000313" key="9">
    <source>
        <dbReference type="Proteomes" id="UP000785679"/>
    </source>
</evidence>
<sequence length="284" mass="32219">MNVIIDWLSQIISQHEPEGEIVYLSSLNKCVTMKDTALQGKDVRIQGCEDSYIYIDTNVHYMQISNCVNCTVLIAAVNKTCSIDKCENVTVCVASNFLRIGNCVDCTVYSYTQLAPPIIYGDTRNLQMAPHNTSYFELLSHLRSADIMFIPPITGSTPSPFQPSASAKALVSENIHNFAKSIILTGFSSSCYSLLQPVDFMKLSLPKKYSEQPLFLCPQEYTEVLAIRQEHFKEIQQKIKGAQLSPDQEKMLHVAIQGYFREWFVQSNQYKPITELVRMIDQEF</sequence>
<dbReference type="InterPro" id="IPR016098">
    <property type="entry name" value="CAP/MinC_C"/>
</dbReference>
<dbReference type="PANTHER" id="PTHR16052:SF0">
    <property type="entry name" value="TBCC DOMAIN-CONTAINING PROTEIN 1"/>
    <property type="match status" value="1"/>
</dbReference>
<dbReference type="GO" id="GO:0005813">
    <property type="term" value="C:centrosome"/>
    <property type="evidence" value="ECO:0007669"/>
    <property type="project" value="UniProtKB-SubCell"/>
</dbReference>
<evidence type="ECO:0000259" key="7">
    <source>
        <dbReference type="PROSITE" id="PS51329"/>
    </source>
</evidence>
<evidence type="ECO:0000256" key="1">
    <source>
        <dbReference type="ARBA" id="ARBA00004300"/>
    </source>
</evidence>
<keyword evidence="6" id="KW-0206">Cytoskeleton</keyword>
<reference evidence="8" key="1">
    <citation type="submission" date="2019-06" db="EMBL/GenBank/DDBJ databases">
        <authorList>
            <person name="Zheng W."/>
        </authorList>
    </citation>
    <scope>NUCLEOTIDE SEQUENCE</scope>
    <source>
        <strain evidence="8">QDHG01</strain>
    </source>
</reference>
<evidence type="ECO:0000313" key="8">
    <source>
        <dbReference type="EMBL" id="TNV70916.1"/>
    </source>
</evidence>
<comment type="caution">
    <text evidence="8">The sequence shown here is derived from an EMBL/GenBank/DDBJ whole genome shotgun (WGS) entry which is preliminary data.</text>
</comment>
<dbReference type="GO" id="GO:0000922">
    <property type="term" value="C:spindle pole"/>
    <property type="evidence" value="ECO:0007669"/>
    <property type="project" value="UniProtKB-SubCell"/>
</dbReference>
<keyword evidence="5" id="KW-0963">Cytoplasm</keyword>
<dbReference type="PROSITE" id="PS51329">
    <property type="entry name" value="C_CAP_COFACTOR_C"/>
    <property type="match status" value="1"/>
</dbReference>
<proteinExistence type="inferred from homology"/>
<dbReference type="EMBL" id="RRYP01031686">
    <property type="protein sequence ID" value="TNV70916.1"/>
    <property type="molecule type" value="Genomic_DNA"/>
</dbReference>
<gene>
    <name evidence="8" type="ORF">FGO68_gene8730</name>
</gene>
<dbReference type="InterPro" id="IPR012945">
    <property type="entry name" value="Tubulin-bd_cofactor_C_dom"/>
</dbReference>
<evidence type="ECO:0000256" key="2">
    <source>
        <dbReference type="ARBA" id="ARBA00004647"/>
    </source>
</evidence>
<evidence type="ECO:0000256" key="3">
    <source>
        <dbReference type="ARBA" id="ARBA00008848"/>
    </source>
</evidence>
<dbReference type="Proteomes" id="UP000785679">
    <property type="component" value="Unassembled WGS sequence"/>
</dbReference>
<dbReference type="OrthoDB" id="427777at2759"/>
<dbReference type="InterPro" id="IPR006599">
    <property type="entry name" value="CARP_motif"/>
</dbReference>
<dbReference type="AlphaFoldDB" id="A0A8J8NA31"/>
<protein>
    <recommendedName>
        <fullName evidence="4">TBCC domain-containing protein 1</fullName>
    </recommendedName>
</protein>